<dbReference type="AlphaFoldDB" id="I3S4C3"/>
<dbReference type="KEGG" id="lja:130720639"/>
<dbReference type="PIRSF" id="PIRSF016184">
    <property type="entry name" value="PhzC_PhzF"/>
    <property type="match status" value="1"/>
</dbReference>
<evidence type="ECO:0000313" key="3">
    <source>
        <dbReference type="EMBL" id="AFK35115.1"/>
    </source>
</evidence>
<reference evidence="3" key="1">
    <citation type="submission" date="2012-05" db="EMBL/GenBank/DDBJ databases">
        <authorList>
            <person name="Krishnakumar V."/>
            <person name="Cheung F."/>
            <person name="Xiao Y."/>
            <person name="Chan A."/>
            <person name="Moskal W.A."/>
            <person name="Town C.D."/>
        </authorList>
    </citation>
    <scope>NUCLEOTIDE SEQUENCE</scope>
</reference>
<sequence length="295" mass="31906">MANKPVKYYVVDAFTESAFKGNPAAVCLLEQERDDEWLQAVAAEFNISQTGYLTRIDEASNPRFGLRWFTPLVEVKLCGHATLAAAHTLFSSGLAKTNVIEFVTLSGILTAKKVPAVNVTNANNLQKSEAKDGFYIELDFPADPITEFNSDVTTQISGALNGPPIIDIKRTQIGDNLLVEVTSGKDVIAVQPQLDAIVKCPGNGIIVSGMAPPDSGFDFYSRYFCPKLGINEDPVCGSAHCALASYWSKKLGKCDFNAYQASPRGGALIIHLDEENQRVLLRGKAVTVMEGCILA</sequence>
<dbReference type="EMBL" id="BT135320">
    <property type="protein sequence ID" value="AFK35115.1"/>
    <property type="molecule type" value="mRNA"/>
</dbReference>
<evidence type="ECO:0000256" key="2">
    <source>
        <dbReference type="ARBA" id="ARBA00023235"/>
    </source>
</evidence>
<proteinExistence type="evidence at transcript level"/>
<dbReference type="Gene3D" id="3.10.310.10">
    <property type="entry name" value="Diaminopimelate Epimerase, Chain A, domain 1"/>
    <property type="match status" value="2"/>
</dbReference>
<dbReference type="PANTHER" id="PTHR13774:SF17">
    <property type="entry name" value="PHENAZINE BIOSYNTHESIS-LIKE DOMAIN-CONTAINING PROTEIN"/>
    <property type="match status" value="1"/>
</dbReference>
<dbReference type="GeneID" id="130720639"/>
<dbReference type="InterPro" id="IPR003719">
    <property type="entry name" value="Phenazine_PhzF-like"/>
</dbReference>
<dbReference type="SUPFAM" id="SSF54506">
    <property type="entry name" value="Diaminopimelate epimerase-like"/>
    <property type="match status" value="1"/>
</dbReference>
<organism evidence="3">
    <name type="scientific">Lotus japonicus</name>
    <name type="common">Lotus corniculatus var. japonicus</name>
    <dbReference type="NCBI Taxonomy" id="34305"/>
    <lineage>
        <taxon>Eukaryota</taxon>
        <taxon>Viridiplantae</taxon>
        <taxon>Streptophyta</taxon>
        <taxon>Embryophyta</taxon>
        <taxon>Tracheophyta</taxon>
        <taxon>Spermatophyta</taxon>
        <taxon>Magnoliopsida</taxon>
        <taxon>eudicotyledons</taxon>
        <taxon>Gunneridae</taxon>
        <taxon>Pentapetalae</taxon>
        <taxon>rosids</taxon>
        <taxon>fabids</taxon>
        <taxon>Fabales</taxon>
        <taxon>Fabaceae</taxon>
        <taxon>Papilionoideae</taxon>
        <taxon>50 kb inversion clade</taxon>
        <taxon>NPAAA clade</taxon>
        <taxon>Hologalegina</taxon>
        <taxon>robinioid clade</taxon>
        <taxon>Loteae</taxon>
        <taxon>Lotus</taxon>
    </lineage>
</organism>
<dbReference type="GO" id="GO:0005737">
    <property type="term" value="C:cytoplasm"/>
    <property type="evidence" value="ECO:0007669"/>
    <property type="project" value="TreeGrafter"/>
</dbReference>
<dbReference type="Pfam" id="PF02567">
    <property type="entry name" value="PhzC-PhzF"/>
    <property type="match status" value="1"/>
</dbReference>
<dbReference type="RefSeq" id="XP_057427293.1">
    <property type="nucleotide sequence ID" value="XM_057571310.1"/>
</dbReference>
<accession>I3S4C3</accession>
<comment type="similarity">
    <text evidence="1">Belongs to the PhzF family.</text>
</comment>
<name>I3S4C3_LOTJA</name>
<dbReference type="OrthoDB" id="75169at2759"/>
<evidence type="ECO:0000256" key="1">
    <source>
        <dbReference type="ARBA" id="ARBA00008270"/>
    </source>
</evidence>
<keyword evidence="2" id="KW-0413">Isomerase</keyword>
<dbReference type="PANTHER" id="PTHR13774">
    <property type="entry name" value="PHENAZINE BIOSYNTHESIS PROTEIN"/>
    <property type="match status" value="1"/>
</dbReference>
<protein>
    <submittedName>
        <fullName evidence="3">Uncharacterized protein</fullName>
    </submittedName>
</protein>
<dbReference type="GO" id="GO:0016853">
    <property type="term" value="F:isomerase activity"/>
    <property type="evidence" value="ECO:0007669"/>
    <property type="project" value="UniProtKB-KW"/>
</dbReference>
<dbReference type="NCBIfam" id="TIGR00654">
    <property type="entry name" value="PhzF_family"/>
    <property type="match status" value="1"/>
</dbReference>